<accession>A0AAQ3NLA1</accession>
<sequence length="119" mass="13539">ECNRRKLTCLNFPNISCISPPNWFLLKSKKVKLVKFRRDSGISLEKVLFPKYNAFSREMDPISTGIPPVNLLLERFRLLKFLQLATPLGASPTNPFCERSSSSRLQFKGKASKGIVPLR</sequence>
<gene>
    <name evidence="1" type="ORF">V8G54_014798</name>
</gene>
<feature type="non-terminal residue" evidence="1">
    <location>
        <position position="1"/>
    </location>
</feature>
<proteinExistence type="predicted"/>
<dbReference type="AlphaFoldDB" id="A0AAQ3NLA1"/>
<protein>
    <submittedName>
        <fullName evidence="1">Uncharacterized protein</fullName>
    </submittedName>
</protein>
<name>A0AAQ3NLA1_VIGMU</name>
<dbReference type="Proteomes" id="UP001374535">
    <property type="component" value="Chromosome 5"/>
</dbReference>
<keyword evidence="2" id="KW-1185">Reference proteome</keyword>
<reference evidence="1 2" key="1">
    <citation type="journal article" date="2023" name="Life. Sci Alliance">
        <title>Evolutionary insights into 3D genome organization and epigenetic landscape of Vigna mungo.</title>
        <authorList>
            <person name="Junaid A."/>
            <person name="Singh B."/>
            <person name="Bhatia S."/>
        </authorList>
    </citation>
    <scope>NUCLEOTIDE SEQUENCE [LARGE SCALE GENOMIC DNA]</scope>
    <source>
        <strain evidence="1">Urdbean</strain>
    </source>
</reference>
<evidence type="ECO:0000313" key="1">
    <source>
        <dbReference type="EMBL" id="WVZ10268.1"/>
    </source>
</evidence>
<organism evidence="1 2">
    <name type="scientific">Vigna mungo</name>
    <name type="common">Black gram</name>
    <name type="synonym">Phaseolus mungo</name>
    <dbReference type="NCBI Taxonomy" id="3915"/>
    <lineage>
        <taxon>Eukaryota</taxon>
        <taxon>Viridiplantae</taxon>
        <taxon>Streptophyta</taxon>
        <taxon>Embryophyta</taxon>
        <taxon>Tracheophyta</taxon>
        <taxon>Spermatophyta</taxon>
        <taxon>Magnoliopsida</taxon>
        <taxon>eudicotyledons</taxon>
        <taxon>Gunneridae</taxon>
        <taxon>Pentapetalae</taxon>
        <taxon>rosids</taxon>
        <taxon>fabids</taxon>
        <taxon>Fabales</taxon>
        <taxon>Fabaceae</taxon>
        <taxon>Papilionoideae</taxon>
        <taxon>50 kb inversion clade</taxon>
        <taxon>NPAAA clade</taxon>
        <taxon>indigoferoid/millettioid clade</taxon>
        <taxon>Phaseoleae</taxon>
        <taxon>Vigna</taxon>
    </lineage>
</organism>
<evidence type="ECO:0000313" key="2">
    <source>
        <dbReference type="Proteomes" id="UP001374535"/>
    </source>
</evidence>
<dbReference type="EMBL" id="CP144696">
    <property type="protein sequence ID" value="WVZ10268.1"/>
    <property type="molecule type" value="Genomic_DNA"/>
</dbReference>